<name>A0A5J5IZ10_9MICO</name>
<dbReference type="Gene3D" id="3.20.20.30">
    <property type="entry name" value="Luciferase-like domain"/>
    <property type="match status" value="1"/>
</dbReference>
<dbReference type="Pfam" id="PF00296">
    <property type="entry name" value="Bac_luciferase"/>
    <property type="match status" value="1"/>
</dbReference>
<keyword evidence="4" id="KW-1185">Reference proteome</keyword>
<keyword evidence="1" id="KW-0560">Oxidoreductase</keyword>
<protein>
    <submittedName>
        <fullName evidence="3">LLM class F420-dependent oxidoreductase</fullName>
    </submittedName>
</protein>
<gene>
    <name evidence="3" type="ORF">F6B43_16140</name>
</gene>
<evidence type="ECO:0000313" key="4">
    <source>
        <dbReference type="Proteomes" id="UP000325827"/>
    </source>
</evidence>
<dbReference type="EMBL" id="VYSA01000004">
    <property type="protein sequence ID" value="KAA9105893.1"/>
    <property type="molecule type" value="Genomic_DNA"/>
</dbReference>
<dbReference type="NCBIfam" id="TIGR03559">
    <property type="entry name" value="F420_Rv3520c"/>
    <property type="match status" value="1"/>
</dbReference>
<dbReference type="InterPro" id="IPR019951">
    <property type="entry name" value="F420_OxRdatse_Rv3520c_pred"/>
</dbReference>
<dbReference type="OrthoDB" id="5241778at2"/>
<dbReference type="SUPFAM" id="SSF51679">
    <property type="entry name" value="Bacterial luciferase-like"/>
    <property type="match status" value="1"/>
</dbReference>
<dbReference type="CDD" id="cd01097">
    <property type="entry name" value="Tetrahydromethanopterin_reductase"/>
    <property type="match status" value="1"/>
</dbReference>
<dbReference type="GO" id="GO:0016705">
    <property type="term" value="F:oxidoreductase activity, acting on paired donors, with incorporation or reduction of molecular oxygen"/>
    <property type="evidence" value="ECO:0007669"/>
    <property type="project" value="InterPro"/>
</dbReference>
<organism evidence="3 4">
    <name type="scientific">Microbacterium rhizomatis</name>
    <dbReference type="NCBI Taxonomy" id="1631477"/>
    <lineage>
        <taxon>Bacteria</taxon>
        <taxon>Bacillati</taxon>
        <taxon>Actinomycetota</taxon>
        <taxon>Actinomycetes</taxon>
        <taxon>Micrococcales</taxon>
        <taxon>Microbacteriaceae</taxon>
        <taxon>Microbacterium</taxon>
    </lineage>
</organism>
<evidence type="ECO:0000259" key="2">
    <source>
        <dbReference type="Pfam" id="PF00296"/>
    </source>
</evidence>
<feature type="domain" description="Luciferase-like" evidence="2">
    <location>
        <begin position="12"/>
        <end position="321"/>
    </location>
</feature>
<accession>A0A5J5IZ10</accession>
<dbReference type="PANTHER" id="PTHR43244">
    <property type="match status" value="1"/>
</dbReference>
<dbReference type="Proteomes" id="UP000325827">
    <property type="component" value="Unassembled WGS sequence"/>
</dbReference>
<dbReference type="InterPro" id="IPR036661">
    <property type="entry name" value="Luciferase-like_sf"/>
</dbReference>
<dbReference type="AlphaFoldDB" id="A0A5J5IZ10"/>
<evidence type="ECO:0000256" key="1">
    <source>
        <dbReference type="ARBA" id="ARBA00023002"/>
    </source>
</evidence>
<evidence type="ECO:0000313" key="3">
    <source>
        <dbReference type="EMBL" id="KAA9105893.1"/>
    </source>
</evidence>
<sequence>MKLGISLEADGVEVPDAVDTLRIAEDLGFDSVWVGEAYGSDAASALGYLGATTRRLRIGSAIMQMHGRTPAMTAMTAMTLDRLSGGRFNLGLGVSGPQVVEGWHGVPYGSPLTTTKEYLDIVRQVIARESPVTYEGRRYTLPFNGDGATGLGRALRSSIDPLRKRIPIYLATLGSKSVELTGEIADGWLPIFYSPTQEDALCGALDRGIARRPSNAGSLEIVASPQIAMGPDIDDCRDRLRPMLALYIGGMGARGKNFYFDLVSSLGYGSDAVRIQDAFLEGRKAEAASLVPDRLIDEVALAGPPERIAEQLEVWKASRVDTLCVRTRDVRVLAALAALI</sequence>
<reference evidence="4" key="1">
    <citation type="submission" date="2019-09" db="EMBL/GenBank/DDBJ databases">
        <title>Mumia zhuanghuii sp. nov. isolated from the intestinal contents of plateau pika (Ochotona curzoniae) in the Qinghai-Tibet plateau of China.</title>
        <authorList>
            <person name="Tian Z."/>
        </authorList>
    </citation>
    <scope>NUCLEOTIDE SEQUENCE [LARGE SCALE GENOMIC DNA]</scope>
    <source>
        <strain evidence="4">JCM 30598</strain>
    </source>
</reference>
<dbReference type="InterPro" id="IPR050564">
    <property type="entry name" value="F420-G6PD/mer"/>
</dbReference>
<dbReference type="PANTHER" id="PTHR43244:SF1">
    <property type="entry name" value="5,10-METHYLENETETRAHYDROMETHANOPTERIN REDUCTASE"/>
    <property type="match status" value="1"/>
</dbReference>
<dbReference type="InterPro" id="IPR011251">
    <property type="entry name" value="Luciferase-like_dom"/>
</dbReference>
<comment type="caution">
    <text evidence="3">The sequence shown here is derived from an EMBL/GenBank/DDBJ whole genome shotgun (WGS) entry which is preliminary data.</text>
</comment>
<proteinExistence type="predicted"/>
<dbReference type="RefSeq" id="WP_150450035.1">
    <property type="nucleotide sequence ID" value="NZ_VYSA01000004.1"/>
</dbReference>